<keyword evidence="2" id="KW-1185">Reference proteome</keyword>
<protein>
    <recommendedName>
        <fullName evidence="3">AhpC/TSA family protein</fullName>
    </recommendedName>
</protein>
<dbReference type="Proteomes" id="UP001165430">
    <property type="component" value="Unassembled WGS sequence"/>
</dbReference>
<proteinExistence type="predicted"/>
<evidence type="ECO:0008006" key="3">
    <source>
        <dbReference type="Google" id="ProtNLM"/>
    </source>
</evidence>
<dbReference type="PROSITE" id="PS51257">
    <property type="entry name" value="PROKAR_LIPOPROTEIN"/>
    <property type="match status" value="1"/>
</dbReference>
<dbReference type="RefSeq" id="WP_241410356.1">
    <property type="nucleotide sequence ID" value="NZ_JAKZGO010000003.1"/>
</dbReference>
<evidence type="ECO:0000313" key="1">
    <source>
        <dbReference type="EMBL" id="MCH7412816.1"/>
    </source>
</evidence>
<organism evidence="1 2">
    <name type="scientific">Belliella alkalica</name>
    <dbReference type="NCBI Taxonomy" id="1730871"/>
    <lineage>
        <taxon>Bacteria</taxon>
        <taxon>Pseudomonadati</taxon>
        <taxon>Bacteroidota</taxon>
        <taxon>Cytophagia</taxon>
        <taxon>Cytophagales</taxon>
        <taxon>Cyclobacteriaceae</taxon>
        <taxon>Belliella</taxon>
    </lineage>
</organism>
<name>A0ABS9V8R3_9BACT</name>
<comment type="caution">
    <text evidence="1">The sequence shown here is derived from an EMBL/GenBank/DDBJ whole genome shotgun (WGS) entry which is preliminary data.</text>
</comment>
<dbReference type="InterPro" id="IPR036249">
    <property type="entry name" value="Thioredoxin-like_sf"/>
</dbReference>
<dbReference type="EMBL" id="JAKZGO010000003">
    <property type="protein sequence ID" value="MCH7412816.1"/>
    <property type="molecule type" value="Genomic_DNA"/>
</dbReference>
<evidence type="ECO:0000313" key="2">
    <source>
        <dbReference type="Proteomes" id="UP001165430"/>
    </source>
</evidence>
<accession>A0ABS9V8R3</accession>
<reference evidence="1" key="1">
    <citation type="submission" date="2022-03" db="EMBL/GenBank/DDBJ databases">
        <title>De novo assembled genomes of Belliella spp. (Cyclobacteriaceae) strains.</title>
        <authorList>
            <person name="Szabo A."/>
            <person name="Korponai K."/>
            <person name="Felfoldi T."/>
        </authorList>
    </citation>
    <scope>NUCLEOTIDE SEQUENCE</scope>
    <source>
        <strain evidence="1">DSM 111903</strain>
    </source>
</reference>
<sequence length="176" mass="20548">MKSAFIVLFTILSIFSCSTNEEKIQSLSSNYMKQFPLMKDTAIKHFYEIEKVKGINEINSETGYKVIKLITTECAACFLEMEDWSSFISSKKLNSELEIYFIATGKRNDYFDHVMKNYNYPFTIYIDEKNSFIDLNNLNFYSRETFLLDSENKISLIGSPVANELVYDLYQLILTK</sequence>
<dbReference type="Gene3D" id="3.40.30.10">
    <property type="entry name" value="Glutaredoxin"/>
    <property type="match status" value="1"/>
</dbReference>
<dbReference type="SUPFAM" id="SSF52833">
    <property type="entry name" value="Thioredoxin-like"/>
    <property type="match status" value="1"/>
</dbReference>
<gene>
    <name evidence="1" type="ORF">MM213_04910</name>
</gene>